<dbReference type="PRINTS" id="PR00344">
    <property type="entry name" value="BCTRLSENSOR"/>
</dbReference>
<dbReference type="InterPro" id="IPR003594">
    <property type="entry name" value="HATPase_dom"/>
</dbReference>
<dbReference type="Proteomes" id="UP000331127">
    <property type="component" value="Unassembled WGS sequence"/>
</dbReference>
<dbReference type="GO" id="GO:0005886">
    <property type="term" value="C:plasma membrane"/>
    <property type="evidence" value="ECO:0007669"/>
    <property type="project" value="UniProtKB-SubCell"/>
</dbReference>
<dbReference type="PROSITE" id="PS50109">
    <property type="entry name" value="HIS_KIN"/>
    <property type="match status" value="1"/>
</dbReference>
<dbReference type="Pfam" id="PF00672">
    <property type="entry name" value="HAMP"/>
    <property type="match status" value="1"/>
</dbReference>
<dbReference type="InterPro" id="IPR036890">
    <property type="entry name" value="HATPase_C_sf"/>
</dbReference>
<organism evidence="13 14">
    <name type="scientific">Acrocarpospora macrocephala</name>
    <dbReference type="NCBI Taxonomy" id="150177"/>
    <lineage>
        <taxon>Bacteria</taxon>
        <taxon>Bacillati</taxon>
        <taxon>Actinomycetota</taxon>
        <taxon>Actinomycetes</taxon>
        <taxon>Streptosporangiales</taxon>
        <taxon>Streptosporangiaceae</taxon>
        <taxon>Acrocarpospora</taxon>
    </lineage>
</organism>
<dbReference type="Gene3D" id="3.30.565.10">
    <property type="entry name" value="Histidine kinase-like ATPase, C-terminal domain"/>
    <property type="match status" value="1"/>
</dbReference>
<dbReference type="CDD" id="cd00075">
    <property type="entry name" value="HATPase"/>
    <property type="match status" value="1"/>
</dbReference>
<dbReference type="InterPro" id="IPR005467">
    <property type="entry name" value="His_kinase_dom"/>
</dbReference>
<keyword evidence="7" id="KW-0418">Kinase</keyword>
<dbReference type="Gene3D" id="1.10.287.130">
    <property type="match status" value="1"/>
</dbReference>
<dbReference type="Pfam" id="PF02518">
    <property type="entry name" value="HATPase_c"/>
    <property type="match status" value="1"/>
</dbReference>
<evidence type="ECO:0000313" key="14">
    <source>
        <dbReference type="Proteomes" id="UP000331127"/>
    </source>
</evidence>
<protein>
    <recommendedName>
        <fullName evidence="3">histidine kinase</fullName>
        <ecNumber evidence="3">2.7.13.3</ecNumber>
    </recommendedName>
</protein>
<evidence type="ECO:0000256" key="1">
    <source>
        <dbReference type="ARBA" id="ARBA00000085"/>
    </source>
</evidence>
<comment type="caution">
    <text evidence="13">The sequence shown here is derived from an EMBL/GenBank/DDBJ whole genome shotgun (WGS) entry which is preliminary data.</text>
</comment>
<dbReference type="EC" id="2.7.13.3" evidence="3"/>
<dbReference type="InterPro" id="IPR050428">
    <property type="entry name" value="TCS_sensor_his_kinase"/>
</dbReference>
<comment type="catalytic activity">
    <reaction evidence="1">
        <text>ATP + protein L-histidine = ADP + protein N-phospho-L-histidine.</text>
        <dbReference type="EC" id="2.7.13.3"/>
    </reaction>
</comment>
<dbReference type="PANTHER" id="PTHR45436">
    <property type="entry name" value="SENSOR HISTIDINE KINASE YKOH"/>
    <property type="match status" value="1"/>
</dbReference>
<gene>
    <name evidence="13" type="ORF">Amac_084360</name>
</gene>
<dbReference type="SMART" id="SM00387">
    <property type="entry name" value="HATPase_c"/>
    <property type="match status" value="1"/>
</dbReference>
<keyword evidence="10" id="KW-0472">Membrane</keyword>
<keyword evidence="5" id="KW-0808">Transferase</keyword>
<dbReference type="EMBL" id="BLAE01000065">
    <property type="protein sequence ID" value="GES14839.1"/>
    <property type="molecule type" value="Genomic_DNA"/>
</dbReference>
<dbReference type="PROSITE" id="PS50885">
    <property type="entry name" value="HAMP"/>
    <property type="match status" value="1"/>
</dbReference>
<evidence type="ECO:0000313" key="13">
    <source>
        <dbReference type="EMBL" id="GES14839.1"/>
    </source>
</evidence>
<dbReference type="InterPro" id="IPR003660">
    <property type="entry name" value="HAMP_dom"/>
</dbReference>
<evidence type="ECO:0000256" key="3">
    <source>
        <dbReference type="ARBA" id="ARBA00012438"/>
    </source>
</evidence>
<proteinExistence type="predicted"/>
<dbReference type="SUPFAM" id="SSF55874">
    <property type="entry name" value="ATPase domain of HSP90 chaperone/DNA topoisomerase II/histidine kinase"/>
    <property type="match status" value="1"/>
</dbReference>
<dbReference type="AlphaFoldDB" id="A0A5M3X402"/>
<keyword evidence="8" id="KW-1133">Transmembrane helix</keyword>
<evidence type="ECO:0000259" key="11">
    <source>
        <dbReference type="PROSITE" id="PS50109"/>
    </source>
</evidence>
<sequence>MFTGAVAALLCGALITALMVTVDRFTVGSLTEEIRAAGERVAIQMGQGRLDYPLADYPHRNVQVVDSRGAVIASTPQLQGKPAMAKFIPEHKSATSVVCGGVFPTRQCDIVVAQRAQRGDEHWIVYASSPTIAPWADPQLAGLIGGAVALLAVGITYLGNRIATASLRPVKAIQTELDEINAHCPGRRVPVPPTDDEIHDLATSVNHTLSRLHAALKQHRQMVADVSHDLRTPITAIRAEVEDALYAPQETSVTRLGSTLMGGLDRLQAITHDLATMAKLDSGAPGTREPIALSELVAAELRPRRTTKQIEYALDPDVHVAGDRAQLTRLLASLVENAERHARTTIKVSVRKQPGDPSDDQRFPDGVAVLEVLDDGPGIPPHKRELVFQRFTRLDAARTRDAGGAGLGLPIARQIAEALGGTLHIEDSPSGARFVLYLPILAETERAYS</sequence>
<dbReference type="CDD" id="cd00082">
    <property type="entry name" value="HisKA"/>
    <property type="match status" value="1"/>
</dbReference>
<dbReference type="SUPFAM" id="SSF47384">
    <property type="entry name" value="Homodimeric domain of signal transducing histidine kinase"/>
    <property type="match status" value="1"/>
</dbReference>
<keyword evidence="4" id="KW-0597">Phosphoprotein</keyword>
<comment type="subcellular location">
    <subcellularLocation>
        <location evidence="2">Cell membrane</location>
    </subcellularLocation>
</comment>
<dbReference type="InterPro" id="IPR036097">
    <property type="entry name" value="HisK_dim/P_sf"/>
</dbReference>
<reference evidence="13 14" key="1">
    <citation type="submission" date="2019-10" db="EMBL/GenBank/DDBJ databases">
        <title>Whole genome shotgun sequence of Acrocarpospora macrocephala NBRC 16266.</title>
        <authorList>
            <person name="Ichikawa N."/>
            <person name="Kimura A."/>
            <person name="Kitahashi Y."/>
            <person name="Komaki H."/>
            <person name="Oguchi A."/>
        </authorList>
    </citation>
    <scope>NUCLEOTIDE SEQUENCE [LARGE SCALE GENOMIC DNA]</scope>
    <source>
        <strain evidence="13 14">NBRC 16266</strain>
    </source>
</reference>
<evidence type="ECO:0000256" key="5">
    <source>
        <dbReference type="ARBA" id="ARBA00022679"/>
    </source>
</evidence>
<evidence type="ECO:0000256" key="7">
    <source>
        <dbReference type="ARBA" id="ARBA00022777"/>
    </source>
</evidence>
<evidence type="ECO:0000256" key="8">
    <source>
        <dbReference type="ARBA" id="ARBA00022989"/>
    </source>
</evidence>
<evidence type="ECO:0000256" key="4">
    <source>
        <dbReference type="ARBA" id="ARBA00022553"/>
    </source>
</evidence>
<evidence type="ECO:0000259" key="12">
    <source>
        <dbReference type="PROSITE" id="PS50885"/>
    </source>
</evidence>
<evidence type="ECO:0000256" key="9">
    <source>
        <dbReference type="ARBA" id="ARBA00023012"/>
    </source>
</evidence>
<evidence type="ECO:0000256" key="2">
    <source>
        <dbReference type="ARBA" id="ARBA00004236"/>
    </source>
</evidence>
<dbReference type="InterPro" id="IPR004358">
    <property type="entry name" value="Sig_transdc_His_kin-like_C"/>
</dbReference>
<accession>A0A5M3X402</accession>
<evidence type="ECO:0000256" key="10">
    <source>
        <dbReference type="ARBA" id="ARBA00023136"/>
    </source>
</evidence>
<dbReference type="RefSeq" id="WP_170322934.1">
    <property type="nucleotide sequence ID" value="NZ_BAAAHL010000009.1"/>
</dbReference>
<keyword evidence="6" id="KW-0812">Transmembrane</keyword>
<name>A0A5M3X402_9ACTN</name>
<evidence type="ECO:0000256" key="6">
    <source>
        <dbReference type="ARBA" id="ARBA00022692"/>
    </source>
</evidence>
<dbReference type="PANTHER" id="PTHR45436:SF5">
    <property type="entry name" value="SENSOR HISTIDINE KINASE TRCS"/>
    <property type="match status" value="1"/>
</dbReference>
<feature type="domain" description="Histidine kinase" evidence="11">
    <location>
        <begin position="225"/>
        <end position="442"/>
    </location>
</feature>
<keyword evidence="9" id="KW-0902">Two-component regulatory system</keyword>
<feature type="domain" description="HAMP" evidence="12">
    <location>
        <begin position="164"/>
        <end position="217"/>
    </location>
</feature>
<dbReference type="InterPro" id="IPR003661">
    <property type="entry name" value="HisK_dim/P_dom"/>
</dbReference>
<dbReference type="GO" id="GO:0000155">
    <property type="term" value="F:phosphorelay sensor kinase activity"/>
    <property type="evidence" value="ECO:0007669"/>
    <property type="project" value="InterPro"/>
</dbReference>
<dbReference type="SMART" id="SM00388">
    <property type="entry name" value="HisKA"/>
    <property type="match status" value="1"/>
</dbReference>
<dbReference type="Pfam" id="PF00512">
    <property type="entry name" value="HisKA"/>
    <property type="match status" value="1"/>
</dbReference>
<keyword evidence="14" id="KW-1185">Reference proteome</keyword>